<keyword evidence="2" id="KW-1185">Reference proteome</keyword>
<dbReference type="Proteomes" id="UP001165079">
    <property type="component" value="Unassembled WGS sequence"/>
</dbReference>
<dbReference type="EMBL" id="BSTX01000001">
    <property type="protein sequence ID" value="GLZ77154.1"/>
    <property type="molecule type" value="Genomic_DNA"/>
</dbReference>
<gene>
    <name evidence="1" type="ORF">Afil01_19610</name>
</gene>
<name>A0A9W6SK72_9ACTN</name>
<protein>
    <submittedName>
        <fullName evidence="1">Uncharacterized protein</fullName>
    </submittedName>
</protein>
<evidence type="ECO:0000313" key="2">
    <source>
        <dbReference type="Proteomes" id="UP001165079"/>
    </source>
</evidence>
<comment type="caution">
    <text evidence="1">The sequence shown here is derived from an EMBL/GenBank/DDBJ whole genome shotgun (WGS) entry which is preliminary data.</text>
</comment>
<evidence type="ECO:0000313" key="1">
    <source>
        <dbReference type="EMBL" id="GLZ77154.1"/>
    </source>
</evidence>
<accession>A0A9W6SK72</accession>
<organism evidence="1 2">
    <name type="scientific">Actinorhabdospora filicis</name>
    <dbReference type="NCBI Taxonomy" id="1785913"/>
    <lineage>
        <taxon>Bacteria</taxon>
        <taxon>Bacillati</taxon>
        <taxon>Actinomycetota</taxon>
        <taxon>Actinomycetes</taxon>
        <taxon>Micromonosporales</taxon>
        <taxon>Micromonosporaceae</taxon>
        <taxon>Actinorhabdospora</taxon>
    </lineage>
</organism>
<sequence length="78" mass="8859">MGKRFYIQGVEFDLDTITYAHFSRGLTGGILDVLTSDGGDHTFQLWTRDVADDFYAYAILKYECEHYTESFPKGYGGS</sequence>
<proteinExistence type="predicted"/>
<dbReference type="AlphaFoldDB" id="A0A9W6SK72"/>
<reference evidence="1" key="1">
    <citation type="submission" date="2023-03" db="EMBL/GenBank/DDBJ databases">
        <title>Actinorhabdospora filicis NBRC 111898.</title>
        <authorList>
            <person name="Ichikawa N."/>
            <person name="Sato H."/>
            <person name="Tonouchi N."/>
        </authorList>
    </citation>
    <scope>NUCLEOTIDE SEQUENCE</scope>
    <source>
        <strain evidence="1">NBRC 111898</strain>
    </source>
</reference>
<dbReference type="RefSeq" id="WP_285662284.1">
    <property type="nucleotide sequence ID" value="NZ_BSTX01000001.1"/>
</dbReference>